<keyword evidence="4" id="KW-1185">Reference proteome</keyword>
<proteinExistence type="predicted"/>
<dbReference type="InParanoid" id="A0A1Z5J956"/>
<feature type="region of interest" description="Disordered" evidence="2">
    <location>
        <begin position="74"/>
        <end position="96"/>
    </location>
</feature>
<keyword evidence="1" id="KW-0175">Coiled coil</keyword>
<evidence type="ECO:0000313" key="4">
    <source>
        <dbReference type="Proteomes" id="UP000198406"/>
    </source>
</evidence>
<feature type="region of interest" description="Disordered" evidence="2">
    <location>
        <begin position="680"/>
        <end position="758"/>
    </location>
</feature>
<feature type="compositionally biased region" description="Basic and acidic residues" evidence="2">
    <location>
        <begin position="566"/>
        <end position="580"/>
    </location>
</feature>
<organism evidence="3 4">
    <name type="scientific">Fistulifera solaris</name>
    <name type="common">Oleaginous diatom</name>
    <dbReference type="NCBI Taxonomy" id="1519565"/>
    <lineage>
        <taxon>Eukaryota</taxon>
        <taxon>Sar</taxon>
        <taxon>Stramenopiles</taxon>
        <taxon>Ochrophyta</taxon>
        <taxon>Bacillariophyta</taxon>
        <taxon>Bacillariophyceae</taxon>
        <taxon>Bacillariophycidae</taxon>
        <taxon>Naviculales</taxon>
        <taxon>Naviculaceae</taxon>
        <taxon>Fistulifera</taxon>
    </lineage>
</organism>
<gene>
    <name evidence="3" type="ORF">FisN_21Lh187</name>
</gene>
<feature type="compositionally biased region" description="Basic and acidic residues" evidence="2">
    <location>
        <begin position="681"/>
        <end position="693"/>
    </location>
</feature>
<dbReference type="AlphaFoldDB" id="A0A1Z5J956"/>
<feature type="region of interest" description="Disordered" evidence="2">
    <location>
        <begin position="115"/>
        <end position="204"/>
    </location>
</feature>
<evidence type="ECO:0000256" key="1">
    <source>
        <dbReference type="SAM" id="Coils"/>
    </source>
</evidence>
<accession>A0A1Z5J956</accession>
<sequence length="1057" mass="113718">MTASNAPASAAGSSATSKMNDVEALHEPVETQELSAIETVHNKTKLSGQGPANFPDELPSCNCEAPSFSSALQMKDPAAKETTTTRTCPPKKFQQVDDTLADSLPENDEIILAENKLKTLPSNEHEKNSSTYKGPPIVDTGNPRDGTTNKEAHNHRLSENRETPDTPVLQESQNVSVGNSRPDTVVVGGGENVTGDPSQQKNLSDPTMMIQQNTCISQQVPETGHQFIPAIDAASIRRPAIVEGTPVLPVIGIPVADNSALASTATENVTQSQLNLIHTVVAPEGATVVGMVGTTPIVRLPDASKRLVTKKKGRFKVFQPVIDVVPVDSTSSSPSTTIQAPTEMALADPNMPTVGGQETTGGADPEPAMLINQPPLPSNNPDEPQTFEGTGAPVVKRKGRFFVTNLKDPAVIAINIQPQMVNGVPISNAPATQTTVESYQLTSTYVQTSAPNIAVAPGAADLYQSVATAAPSVNSQTVMLSTVPVLQQHHPQPQPPQPVQYDHSVVSQHHSGVHVQETFHLDRNTQRATEPRQSSIQQPNVTLPGGAEGTNLQSDVWPAESQVASEKVDSPSDRPIEHSEASQNQKPLARRYQSVPKSGREEHLAPTGLGKVFHFLDQMRTEVTQADKLIKTLQTENRLLKERNKELEAKVIDGDRKFREEKAFREATDAKLKALRKKVRSMKEGSEIQKEDDSTLTTAQQSENAEADQKKALSGSIQPGSGHAAANQKANLPLHDGPKKSNHAAHSLPATPDTKVKSNATSPELMMLQVASDKELPPTPPFSRRKGSSSSNVPVPKPSPSHSRVKSTPHLPTHSGFLNNGLPNQLTRNSDTSSTSHYAHVPQSAGVTQREHRAPRLASTEFDPLAPKKASAAQVDSSHINFDPFSSVASPNQHISAGLQSSNGTPTHVIQPTSLFTMNQTTVPIPVHSQTGTSFELFDYTTIQNQPKTQQDLLQQSNCQESHQQILLVPQQTLEVLTDNQMYPNALTMGSASNVLIEQNVLNVATSGMWGPQPEEVTVAHVETQPKSDFAQALASQSRLSLPLDPFDDLLSRVNQS</sequence>
<reference evidence="3 4" key="1">
    <citation type="journal article" date="2015" name="Plant Cell">
        <title>Oil accumulation by the oleaginous diatom Fistulifera solaris as revealed by the genome and transcriptome.</title>
        <authorList>
            <person name="Tanaka T."/>
            <person name="Maeda Y."/>
            <person name="Veluchamy A."/>
            <person name="Tanaka M."/>
            <person name="Abida H."/>
            <person name="Marechal E."/>
            <person name="Bowler C."/>
            <person name="Muto M."/>
            <person name="Sunaga Y."/>
            <person name="Tanaka M."/>
            <person name="Yoshino T."/>
            <person name="Taniguchi T."/>
            <person name="Fukuda Y."/>
            <person name="Nemoto M."/>
            <person name="Matsumoto M."/>
            <person name="Wong P.S."/>
            <person name="Aburatani S."/>
            <person name="Fujibuchi W."/>
        </authorList>
    </citation>
    <scope>NUCLEOTIDE SEQUENCE [LARGE SCALE GENOMIC DNA]</scope>
    <source>
        <strain evidence="3 4">JPCC DA0580</strain>
    </source>
</reference>
<feature type="region of interest" description="Disordered" evidence="2">
    <location>
        <begin position="772"/>
        <end position="875"/>
    </location>
</feature>
<dbReference type="OrthoDB" id="49673at2759"/>
<feature type="compositionally biased region" description="Low complexity" evidence="2">
    <location>
        <begin position="1"/>
        <end position="17"/>
    </location>
</feature>
<feature type="compositionally biased region" description="Polar residues" evidence="2">
    <location>
        <begin position="816"/>
        <end position="837"/>
    </location>
</feature>
<dbReference type="Proteomes" id="UP000198406">
    <property type="component" value="Unassembled WGS sequence"/>
</dbReference>
<feature type="compositionally biased region" description="Polar residues" evidence="2">
    <location>
        <begin position="695"/>
        <end position="704"/>
    </location>
</feature>
<feature type="region of interest" description="Disordered" evidence="2">
    <location>
        <begin position="1"/>
        <end position="20"/>
    </location>
</feature>
<feature type="compositionally biased region" description="Basic and acidic residues" evidence="2">
    <location>
        <begin position="147"/>
        <end position="164"/>
    </location>
</feature>
<feature type="compositionally biased region" description="Polar residues" evidence="2">
    <location>
        <begin position="169"/>
        <end position="182"/>
    </location>
</feature>
<evidence type="ECO:0000313" key="3">
    <source>
        <dbReference type="EMBL" id="GAX10486.1"/>
    </source>
</evidence>
<name>A0A1Z5J956_FISSO</name>
<feature type="region of interest" description="Disordered" evidence="2">
    <location>
        <begin position="523"/>
        <end position="606"/>
    </location>
</feature>
<evidence type="ECO:0000256" key="2">
    <source>
        <dbReference type="SAM" id="MobiDB-lite"/>
    </source>
</evidence>
<feature type="compositionally biased region" description="Polar residues" evidence="2">
    <location>
        <begin position="526"/>
        <end position="541"/>
    </location>
</feature>
<feature type="coiled-coil region" evidence="1">
    <location>
        <begin position="616"/>
        <end position="650"/>
    </location>
</feature>
<protein>
    <submittedName>
        <fullName evidence="3">Uncharacterized protein</fullName>
    </submittedName>
</protein>
<dbReference type="EMBL" id="BDSP01000017">
    <property type="protein sequence ID" value="GAX10486.1"/>
    <property type="molecule type" value="Genomic_DNA"/>
</dbReference>
<comment type="caution">
    <text evidence="3">The sequence shown here is derived from an EMBL/GenBank/DDBJ whole genome shotgun (WGS) entry which is preliminary data.</text>
</comment>